<comment type="caution">
    <text evidence="3">The sequence shown here is derived from an EMBL/GenBank/DDBJ whole genome shotgun (WGS) entry which is preliminary data.</text>
</comment>
<protein>
    <submittedName>
        <fullName evidence="3">Uncharacterized protein</fullName>
    </submittedName>
</protein>
<dbReference type="GO" id="GO:0005634">
    <property type="term" value="C:nucleus"/>
    <property type="evidence" value="ECO:0007669"/>
    <property type="project" value="TreeGrafter"/>
</dbReference>
<evidence type="ECO:0000313" key="3">
    <source>
        <dbReference type="EMBL" id="TIA88994.1"/>
    </source>
</evidence>
<sequence length="194" mass="21977">MDSDSKNLHGPRLIRTFVRTSQPYDAYSFDKGVPLRDEYDILATRDTSIRELLLLLQKSLPDNLRNPRAIYSLRSIYVDMKAMYHKERDLGRFSLITKNYSDKFDDADNLDDARIYPGDYLSIHLQLPGQGQRRHPPPSSNPPPSAGSYPPQSAYVVISALHQSNATTDANRQTMAGLAEGSTFTRNFQPEQTL</sequence>
<dbReference type="Pfam" id="PF06487">
    <property type="entry name" value="SAP18"/>
    <property type="match status" value="1"/>
</dbReference>
<dbReference type="AlphaFoldDB" id="A0A4T0FNB8"/>
<dbReference type="Proteomes" id="UP000310189">
    <property type="component" value="Unassembled WGS sequence"/>
</dbReference>
<keyword evidence="4" id="KW-1185">Reference proteome</keyword>
<evidence type="ECO:0000313" key="4">
    <source>
        <dbReference type="Proteomes" id="UP000310189"/>
    </source>
</evidence>
<comment type="similarity">
    <text evidence="1">Belongs to the SAP18 family.</text>
</comment>
<dbReference type="PANTHER" id="PTHR13082">
    <property type="entry name" value="SAP18"/>
    <property type="match status" value="1"/>
</dbReference>
<evidence type="ECO:0000256" key="1">
    <source>
        <dbReference type="ARBA" id="ARBA00009143"/>
    </source>
</evidence>
<dbReference type="InterPro" id="IPR010516">
    <property type="entry name" value="SAP18"/>
</dbReference>
<reference evidence="3 4" key="1">
    <citation type="submission" date="2019-03" db="EMBL/GenBank/DDBJ databases">
        <title>Sequencing 23 genomes of Wallemia ichthyophaga.</title>
        <authorList>
            <person name="Gostincar C."/>
        </authorList>
    </citation>
    <scope>NUCLEOTIDE SEQUENCE [LARGE SCALE GENOMIC DNA]</scope>
    <source>
        <strain evidence="3 4">EXF-5753</strain>
    </source>
</reference>
<dbReference type="EMBL" id="SPNW01000031">
    <property type="protein sequence ID" value="TIA88994.1"/>
    <property type="molecule type" value="Genomic_DNA"/>
</dbReference>
<proteinExistence type="inferred from homology"/>
<dbReference type="PANTHER" id="PTHR13082:SF0">
    <property type="entry name" value="HISTONE DEACETYLASE COMPLEX SUBUNIT SAP18"/>
    <property type="match status" value="1"/>
</dbReference>
<dbReference type="InterPro" id="IPR042534">
    <property type="entry name" value="SAP18_sf"/>
</dbReference>
<evidence type="ECO:0000256" key="2">
    <source>
        <dbReference type="SAM" id="MobiDB-lite"/>
    </source>
</evidence>
<gene>
    <name evidence="3" type="ORF">E3P99_02254</name>
</gene>
<feature type="region of interest" description="Disordered" evidence="2">
    <location>
        <begin position="128"/>
        <end position="151"/>
    </location>
</feature>
<dbReference type="OrthoDB" id="440566at2759"/>
<accession>A0A4T0FNB8</accession>
<organism evidence="3 4">
    <name type="scientific">Wallemia hederae</name>
    <dbReference type="NCBI Taxonomy" id="1540922"/>
    <lineage>
        <taxon>Eukaryota</taxon>
        <taxon>Fungi</taxon>
        <taxon>Dikarya</taxon>
        <taxon>Basidiomycota</taxon>
        <taxon>Wallemiomycotina</taxon>
        <taxon>Wallemiomycetes</taxon>
        <taxon>Wallemiales</taxon>
        <taxon>Wallemiaceae</taxon>
        <taxon>Wallemia</taxon>
    </lineage>
</organism>
<dbReference type="Gene3D" id="3.10.20.550">
    <property type="entry name" value="ASAP complex, SAP18 subunit"/>
    <property type="match status" value="1"/>
</dbReference>
<name>A0A4T0FNB8_9BASI</name>